<reference evidence="1" key="1">
    <citation type="journal article" date="2015" name="Nature">
        <title>Complex archaea that bridge the gap between prokaryotes and eukaryotes.</title>
        <authorList>
            <person name="Spang A."/>
            <person name="Saw J.H."/>
            <person name="Jorgensen S.L."/>
            <person name="Zaremba-Niedzwiedzka K."/>
            <person name="Martijn J."/>
            <person name="Lind A.E."/>
            <person name="van Eijk R."/>
            <person name="Schleper C."/>
            <person name="Guy L."/>
            <person name="Ettema T.J."/>
        </authorList>
    </citation>
    <scope>NUCLEOTIDE SEQUENCE</scope>
</reference>
<gene>
    <name evidence="1" type="ORF">LCGC14_2180140</name>
</gene>
<protein>
    <recommendedName>
        <fullName evidence="2">Methyltransferase type 11 domain-containing protein</fullName>
    </recommendedName>
</protein>
<comment type="caution">
    <text evidence="1">The sequence shown here is derived from an EMBL/GenBank/DDBJ whole genome shotgun (WGS) entry which is preliminary data.</text>
</comment>
<evidence type="ECO:0000313" key="1">
    <source>
        <dbReference type="EMBL" id="KKL62940.1"/>
    </source>
</evidence>
<dbReference type="Gene3D" id="3.40.50.150">
    <property type="entry name" value="Vaccinia Virus protein VP39"/>
    <property type="match status" value="1"/>
</dbReference>
<dbReference type="SUPFAM" id="SSF53335">
    <property type="entry name" value="S-adenosyl-L-methionine-dependent methyltransferases"/>
    <property type="match status" value="1"/>
</dbReference>
<dbReference type="AlphaFoldDB" id="A0A0F9G025"/>
<name>A0A0F9G025_9ZZZZ</name>
<accession>A0A0F9G025</accession>
<organism evidence="1">
    <name type="scientific">marine sediment metagenome</name>
    <dbReference type="NCBI Taxonomy" id="412755"/>
    <lineage>
        <taxon>unclassified sequences</taxon>
        <taxon>metagenomes</taxon>
        <taxon>ecological metagenomes</taxon>
    </lineage>
</organism>
<dbReference type="EMBL" id="LAZR01028331">
    <property type="protein sequence ID" value="KKL62940.1"/>
    <property type="molecule type" value="Genomic_DNA"/>
</dbReference>
<proteinExistence type="predicted"/>
<evidence type="ECO:0008006" key="2">
    <source>
        <dbReference type="Google" id="ProtNLM"/>
    </source>
</evidence>
<sequence length="193" mass="22379">MILEQHIQYYKEIFALDGFFQSPFLMFGYQEMKSTTFLGKDFKSFLEKKGVIVTVLDYLDTRADLIHDMNKPIRAEHLFAYNTFCDIGCLEHVFDTRQCLKNCLDMVAIEGLYMLHTPVAGYVNHGLHTFNAGMLKWVVENNGFEIVYEQYSSKGGERLSKPQGDALLWLVAKRREVVDFKIPMQTRNDIIEA</sequence>
<dbReference type="InterPro" id="IPR029063">
    <property type="entry name" value="SAM-dependent_MTases_sf"/>
</dbReference>